<organism evidence="9 10">
    <name type="scientific">Cinara cedri</name>
    <dbReference type="NCBI Taxonomy" id="506608"/>
    <lineage>
        <taxon>Eukaryota</taxon>
        <taxon>Metazoa</taxon>
        <taxon>Ecdysozoa</taxon>
        <taxon>Arthropoda</taxon>
        <taxon>Hexapoda</taxon>
        <taxon>Insecta</taxon>
        <taxon>Pterygota</taxon>
        <taxon>Neoptera</taxon>
        <taxon>Paraneoptera</taxon>
        <taxon>Hemiptera</taxon>
        <taxon>Sternorrhyncha</taxon>
        <taxon>Aphidomorpha</taxon>
        <taxon>Aphidoidea</taxon>
        <taxon>Aphididae</taxon>
        <taxon>Lachninae</taxon>
        <taxon>Cinara</taxon>
    </lineage>
</organism>
<dbReference type="GO" id="GO:0005886">
    <property type="term" value="C:plasma membrane"/>
    <property type="evidence" value="ECO:0007669"/>
    <property type="project" value="TreeGrafter"/>
</dbReference>
<evidence type="ECO:0000256" key="4">
    <source>
        <dbReference type="ARBA" id="ARBA00022748"/>
    </source>
</evidence>
<evidence type="ECO:0000313" key="9">
    <source>
        <dbReference type="EMBL" id="VVC35146.1"/>
    </source>
</evidence>
<feature type="transmembrane region" description="Helical" evidence="7">
    <location>
        <begin position="305"/>
        <end position="327"/>
    </location>
</feature>
<evidence type="ECO:0000256" key="5">
    <source>
        <dbReference type="ARBA" id="ARBA00022989"/>
    </source>
</evidence>
<dbReference type="GO" id="GO:0020037">
    <property type="term" value="F:heme binding"/>
    <property type="evidence" value="ECO:0007669"/>
    <property type="project" value="InterPro"/>
</dbReference>
<name>A0A5E4MWG4_9HEMI</name>
<dbReference type="PANTHER" id="PTHR30071">
    <property type="entry name" value="HEME EXPORTER PROTEIN C"/>
    <property type="match status" value="1"/>
</dbReference>
<dbReference type="AlphaFoldDB" id="A0A5E4MWG4"/>
<feature type="transmembrane region" description="Helical" evidence="7">
    <location>
        <begin position="347"/>
        <end position="371"/>
    </location>
</feature>
<dbReference type="InterPro" id="IPR045062">
    <property type="entry name" value="Cyt_c_biogenesis_CcsA/CcmC"/>
</dbReference>
<proteinExistence type="inferred from homology"/>
<dbReference type="NCBIfam" id="TIGR01191">
    <property type="entry name" value="ccmC"/>
    <property type="match status" value="1"/>
</dbReference>
<feature type="transmembrane region" description="Helical" evidence="7">
    <location>
        <begin position="107"/>
        <end position="128"/>
    </location>
</feature>
<reference evidence="9 10" key="1">
    <citation type="submission" date="2019-08" db="EMBL/GenBank/DDBJ databases">
        <authorList>
            <person name="Alioto T."/>
            <person name="Alioto T."/>
            <person name="Gomez Garrido J."/>
        </authorList>
    </citation>
    <scope>NUCLEOTIDE SEQUENCE [LARGE SCALE GENOMIC DNA]</scope>
</reference>
<dbReference type="GO" id="GO:0015232">
    <property type="term" value="F:heme transmembrane transporter activity"/>
    <property type="evidence" value="ECO:0007669"/>
    <property type="project" value="InterPro"/>
</dbReference>
<evidence type="ECO:0000313" key="10">
    <source>
        <dbReference type="Proteomes" id="UP000325440"/>
    </source>
</evidence>
<evidence type="ECO:0000256" key="7">
    <source>
        <dbReference type="SAM" id="Phobius"/>
    </source>
</evidence>
<gene>
    <name evidence="9" type="ORF">CINCED_3A016498</name>
</gene>
<keyword evidence="3 7" id="KW-0812">Transmembrane</keyword>
<evidence type="ECO:0000256" key="6">
    <source>
        <dbReference type="ARBA" id="ARBA00023136"/>
    </source>
</evidence>
<dbReference type="GO" id="GO:0017004">
    <property type="term" value="P:cytochrome complex assembly"/>
    <property type="evidence" value="ECO:0007669"/>
    <property type="project" value="UniProtKB-KW"/>
</dbReference>
<keyword evidence="5 7" id="KW-1133">Transmembrane helix</keyword>
<dbReference type="InterPro" id="IPR002541">
    <property type="entry name" value="Cyt_c_assembly"/>
</dbReference>
<feature type="transmembrane region" description="Helical" evidence="7">
    <location>
        <begin position="210"/>
        <end position="230"/>
    </location>
</feature>
<dbReference type="InterPro" id="IPR003557">
    <property type="entry name" value="Cyt_c_biogenesis_CcmC"/>
</dbReference>
<feature type="domain" description="Cytochrome c assembly protein" evidence="8">
    <location>
        <begin position="114"/>
        <end position="330"/>
    </location>
</feature>
<protein>
    <submittedName>
        <fullName evidence="9">Cytochrome c-type biogenesis protein CcmC,Cytochrome c assembly protein</fullName>
    </submittedName>
</protein>
<keyword evidence="6 7" id="KW-0472">Membrane</keyword>
<dbReference type="OrthoDB" id="1873740at2759"/>
<dbReference type="EMBL" id="CABPRJ010001072">
    <property type="protein sequence ID" value="VVC35146.1"/>
    <property type="molecule type" value="Genomic_DNA"/>
</dbReference>
<sequence>MIGCHNKKSKSYINNLKSSVFCGAKGFLTFSLAFLSCLEHSNYIAIQDIDTTMNQTSKEESTDQQHMLSNNTFTFIMKRNTIPFLEMVVIGPFICFRPPTVIPNMGIMQFALICVALMIATCFIVRTFNLREKLLEKTTGYTRDKIYKELNRDSIVYPIFDKDNKYIRYNSPNAEQLSINRRICLALFFSPEDCKQGEIVRIMYIHVPSAWLSLAIYGLIALLSFISLVWKNSIASILAHGAAPAGTMFAAICLITGSIWGKGTWGTWWVWDARLTSMLILFFLYIGYLALWSSFDNQARAEKSAAVFAIFSAINIPIVKFSVNLWSTLHQPASIIRKGGIAIDSSLLLPLIIMFMFCVTFFLIVWMLYSLHLINLCKIKREITMRY</sequence>
<comment type="similarity">
    <text evidence="2">Belongs to the CcmC/CycZ/HelC family.</text>
</comment>
<dbReference type="PRINTS" id="PR01386">
    <property type="entry name" value="CCMCBIOGNSIS"/>
</dbReference>
<evidence type="ECO:0000256" key="1">
    <source>
        <dbReference type="ARBA" id="ARBA00004141"/>
    </source>
</evidence>
<evidence type="ECO:0000256" key="2">
    <source>
        <dbReference type="ARBA" id="ARBA00005840"/>
    </source>
</evidence>
<evidence type="ECO:0000256" key="3">
    <source>
        <dbReference type="ARBA" id="ARBA00022692"/>
    </source>
</evidence>
<feature type="transmembrane region" description="Helical" evidence="7">
    <location>
        <begin position="273"/>
        <end position="293"/>
    </location>
</feature>
<accession>A0A5E4MWG4</accession>
<keyword evidence="10" id="KW-1185">Reference proteome</keyword>
<dbReference type="PANTHER" id="PTHR30071:SF1">
    <property type="entry name" value="CYTOCHROME B_B6 PROTEIN-RELATED"/>
    <property type="match status" value="1"/>
</dbReference>
<feature type="transmembrane region" description="Helical" evidence="7">
    <location>
        <begin position="237"/>
        <end position="261"/>
    </location>
</feature>
<evidence type="ECO:0000259" key="8">
    <source>
        <dbReference type="Pfam" id="PF01578"/>
    </source>
</evidence>
<comment type="subcellular location">
    <subcellularLocation>
        <location evidence="1">Membrane</location>
        <topology evidence="1">Multi-pass membrane protein</topology>
    </subcellularLocation>
</comment>
<dbReference type="Proteomes" id="UP000325440">
    <property type="component" value="Unassembled WGS sequence"/>
</dbReference>
<dbReference type="Pfam" id="PF01578">
    <property type="entry name" value="Cytochrom_C_asm"/>
    <property type="match status" value="1"/>
</dbReference>
<keyword evidence="4" id="KW-0201">Cytochrome c-type biogenesis</keyword>